<dbReference type="InterPro" id="IPR011055">
    <property type="entry name" value="Dup_hybrid_motif"/>
</dbReference>
<comment type="caution">
    <text evidence="2">The sequence shown here is derived from an EMBL/GenBank/DDBJ whole genome shotgun (WGS) entry which is preliminary data.</text>
</comment>
<keyword evidence="3" id="KW-1185">Reference proteome</keyword>
<name>A0ABT8G379_9MICO</name>
<dbReference type="EMBL" id="JAUHPV010000006">
    <property type="protein sequence ID" value="MDN4473585.1"/>
    <property type="molecule type" value="Genomic_DNA"/>
</dbReference>
<dbReference type="Proteomes" id="UP001172738">
    <property type="component" value="Unassembled WGS sequence"/>
</dbReference>
<gene>
    <name evidence="2" type="ORF">QQX04_11335</name>
</gene>
<dbReference type="Gene3D" id="2.70.70.10">
    <property type="entry name" value="Glucose Permease (Domain IIA)"/>
    <property type="match status" value="1"/>
</dbReference>
<evidence type="ECO:0000313" key="3">
    <source>
        <dbReference type="Proteomes" id="UP001172738"/>
    </source>
</evidence>
<dbReference type="SUPFAM" id="SSF51261">
    <property type="entry name" value="Duplicated hybrid motif"/>
    <property type="match status" value="1"/>
</dbReference>
<keyword evidence="2" id="KW-0378">Hydrolase</keyword>
<dbReference type="GO" id="GO:0016787">
    <property type="term" value="F:hydrolase activity"/>
    <property type="evidence" value="ECO:0007669"/>
    <property type="project" value="UniProtKB-KW"/>
</dbReference>
<dbReference type="Pfam" id="PF01551">
    <property type="entry name" value="Peptidase_M23"/>
    <property type="match status" value="1"/>
</dbReference>
<dbReference type="CDD" id="cd12797">
    <property type="entry name" value="M23_peptidase"/>
    <property type="match status" value="1"/>
</dbReference>
<dbReference type="InterPro" id="IPR016047">
    <property type="entry name" value="M23ase_b-sheet_dom"/>
</dbReference>
<evidence type="ECO:0000313" key="2">
    <source>
        <dbReference type="EMBL" id="MDN4473585.1"/>
    </source>
</evidence>
<protein>
    <submittedName>
        <fullName evidence="2">M23 family metallopeptidase</fullName>
        <ecNumber evidence="2">3.4.-.-</ecNumber>
    </submittedName>
</protein>
<feature type="domain" description="M23ase beta-sheet core" evidence="1">
    <location>
        <begin position="69"/>
        <end position="169"/>
    </location>
</feature>
<reference evidence="2" key="1">
    <citation type="submission" date="2023-06" db="EMBL/GenBank/DDBJ databases">
        <title>SYSU T00b26.</title>
        <authorList>
            <person name="Gao L."/>
            <person name="Fang B.-Z."/>
            <person name="Li W.-J."/>
        </authorList>
    </citation>
    <scope>NUCLEOTIDE SEQUENCE</scope>
    <source>
        <strain evidence="2">SYSU T00b26</strain>
    </source>
</reference>
<proteinExistence type="predicted"/>
<accession>A0ABT8G379</accession>
<organism evidence="2 3">
    <name type="scientific">Demequina zhanjiangensis</name>
    <dbReference type="NCBI Taxonomy" id="3051659"/>
    <lineage>
        <taxon>Bacteria</taxon>
        <taxon>Bacillati</taxon>
        <taxon>Actinomycetota</taxon>
        <taxon>Actinomycetes</taxon>
        <taxon>Micrococcales</taxon>
        <taxon>Demequinaceae</taxon>
        <taxon>Demequina</taxon>
    </lineage>
</organism>
<evidence type="ECO:0000259" key="1">
    <source>
        <dbReference type="Pfam" id="PF01551"/>
    </source>
</evidence>
<dbReference type="EC" id="3.4.-.-" evidence="2"/>
<dbReference type="RefSeq" id="WP_301129250.1">
    <property type="nucleotide sequence ID" value="NZ_JAUHPV010000006.1"/>
</dbReference>
<sequence>MELRLLLRIVTLSAATALMLICGTSEEGSGAAEALPALETAPAPLLTPPVSPVELVRGVDLPEHPWLSGHRGADLAVATGALVRSPADGVVSYAGTIAGRGIVSVLVEGTGLRTTLEPVDATVDVGDPVRQGDVVGRVQSVATVPGIGHCAPSACLHWGLLEGDDYRDPFDWTTGWGPIRLKAAG</sequence>